<dbReference type="PANTHER" id="PTHR43547:SF2">
    <property type="entry name" value="HYBRID SIGNAL TRANSDUCTION HISTIDINE KINASE C"/>
    <property type="match status" value="1"/>
</dbReference>
<dbReference type="GO" id="GO:0000155">
    <property type="term" value="F:phosphorelay sensor kinase activity"/>
    <property type="evidence" value="ECO:0007669"/>
    <property type="project" value="InterPro"/>
</dbReference>
<comment type="caution">
    <text evidence="18">The sequence shown here is derived from an EMBL/GenBank/DDBJ whole genome shotgun (WGS) entry which is preliminary data.</text>
</comment>
<keyword evidence="13" id="KW-0812">Transmembrane</keyword>
<evidence type="ECO:0000256" key="2">
    <source>
        <dbReference type="ARBA" id="ARBA00012438"/>
    </source>
</evidence>
<dbReference type="InterPro" id="IPR011123">
    <property type="entry name" value="Y_Y_Y"/>
</dbReference>
<feature type="chain" id="PRO_5019344969" description="histidine kinase" evidence="14">
    <location>
        <begin position="21"/>
        <end position="1380"/>
    </location>
</feature>
<dbReference type="Pfam" id="PF00072">
    <property type="entry name" value="Response_reg"/>
    <property type="match status" value="1"/>
</dbReference>
<keyword evidence="3 12" id="KW-0597">Phosphoprotein</keyword>
<evidence type="ECO:0000256" key="11">
    <source>
        <dbReference type="ARBA" id="ARBA00023163"/>
    </source>
</evidence>
<dbReference type="SUPFAM" id="SSF63829">
    <property type="entry name" value="Calcium-dependent phosphotriesterase"/>
    <property type="match status" value="2"/>
</dbReference>
<dbReference type="Gene3D" id="3.30.565.10">
    <property type="entry name" value="Histidine kinase-like ATPase, C-terminal domain"/>
    <property type="match status" value="1"/>
</dbReference>
<dbReference type="SMART" id="SM00448">
    <property type="entry name" value="REC"/>
    <property type="match status" value="1"/>
</dbReference>
<dbReference type="SUPFAM" id="SSF55874">
    <property type="entry name" value="ATPase domain of HSP90 chaperone/DNA topoisomerase II/histidine kinase"/>
    <property type="match status" value="1"/>
</dbReference>
<dbReference type="FunFam" id="3.30.565.10:FF:000037">
    <property type="entry name" value="Hybrid sensor histidine kinase/response regulator"/>
    <property type="match status" value="1"/>
</dbReference>
<protein>
    <recommendedName>
        <fullName evidence="2">histidine kinase</fullName>
        <ecNumber evidence="2">2.7.13.3</ecNumber>
    </recommendedName>
</protein>
<proteinExistence type="predicted"/>
<keyword evidence="8" id="KW-0902">Two-component regulatory system</keyword>
<keyword evidence="6 18" id="KW-0418">Kinase</keyword>
<feature type="signal peptide" evidence="14">
    <location>
        <begin position="1"/>
        <end position="20"/>
    </location>
</feature>
<dbReference type="Gene3D" id="1.10.287.130">
    <property type="match status" value="1"/>
</dbReference>
<dbReference type="InterPro" id="IPR004358">
    <property type="entry name" value="Sig_transdc_His_kin-like_C"/>
</dbReference>
<evidence type="ECO:0000256" key="9">
    <source>
        <dbReference type="ARBA" id="ARBA00023015"/>
    </source>
</evidence>
<dbReference type="InterPro" id="IPR013783">
    <property type="entry name" value="Ig-like_fold"/>
</dbReference>
<feature type="modified residue" description="4-aspartylphosphate" evidence="12">
    <location>
        <position position="1166"/>
    </location>
</feature>
<sequence length="1380" mass="156981">MKKRLLLFLVCFLTLPVLFAKEAENFYFSNLNLKDGLSQISVLKIMQDSKGFIWCATRNGLNRYDGNRFVAYKHSNTDSLSLSDNHITTLAEDKFGNLWIGTSKGLNRLDLKTNKIKSFNTKAYPLLYNSSIRALLVDSRNRLWVGTAEGMFLYINDMDMFQVIELNGQIKKELIADIYETTKGQMLIGTKNKGLYVCDMNMKPLKHFTANSKDKLGILPSNNVATIFEDSKGQIWGGATYNGLFKLDIDRETIITYTKDNSALSNNSIRCIAEVEGTLLVGTFDGLYTIDLHNNSKLLHSNASLEQGNLSHFSIYSLFVDRSNIVWVGTYAGGINYSSKYNNRFVFHDPTTVFDAMFGIYGTMVCMPTGCLYMATEGRGILDYNLPTRRYQYYPIKDSVQLQHSQNIVKELMLEGDILWCGTNRGGIYQFNIRTKKYSLYYQFKEAMSIYSILRASNGDLWLGAASPDVGLIKLGKDKSVQNSFKLANDTLPPQRVRSVRCMMELRPGVLLVGTRNDGLVKYDEWRHEMTYYSMDEEPENRRLQNNYITSIVRDASGNIWIGMFGGGLALYDEEKGIISTVTQESGLAENDVCAIVPDEKHNLWISTSNGISRYNIKTKECANYNIFNGVAIQEFTPHSGAMLPNGDICFSGNNGFVTFTPDELQQNSYIPPLVLTGLVVNNEEVEPGASTILTSILDDTEEIRLKYNQNNISISYCALNYIFPEQNQYAIFLEGHDKEWNYIGNRKEAYYTNLSPGTYIFEVKGANNDGIWNEQVKKLRIIITPPLWKTWYAYLFYVVVFLSMLTIIMYYILNKQKLERELVFKQKEKFQLEEFHQTKLRLFTNFSHELRTPLTLVIAPLQELMQMADFSAGVKNKLSLIFSNAQRLLLLVNQLMDLRKNQDGKMQLRLTKSNIRSFMLEICCAFNQIAMNKNINFVFDRNEEHLSVWFDKSLFEKVVFNLLSNAFKFTNSGGEVSLDLRAISYSELPSRQQEKLGELPADTNMIRLLVTDTGKGIPTDEIKNIFTPFYQVGVSQENNVGTGIGLSLTQSIVNLHHGIIEVASNEPHGTIFEVIIPVSKGVYDESCFAAEEEERIVEDVIPPTAKLPLMNAEKKWTVLLAEDNNEVRNYVKECLEPYYYVLEADNGEDAFNICVEKYPDLILSDIMMPRMDGLELCTLVKKDLRVGHIPVVLMTAKSMVVHIKEGFSVGADDYIVKPFNMDVLLCRINNLLEAREKLKKLYGKKFSPEALGIEIVSTDDRFTQKFFEIIEKNIANPNLNIDLLSKEIGLSRANLYRKLKAITELSPTELIRNKRLEVAAKLLVESDYTVSEISVLTGFNSHAYFSNSFKLVYGYSPSEFVMKHREGGKIPLNDDLSAE</sequence>
<dbReference type="Gene3D" id="2.60.40.10">
    <property type="entry name" value="Immunoglobulins"/>
    <property type="match status" value="1"/>
</dbReference>
<gene>
    <name evidence="18" type="ORF">DW888_16330</name>
</gene>
<dbReference type="GO" id="GO:0003700">
    <property type="term" value="F:DNA-binding transcription factor activity"/>
    <property type="evidence" value="ECO:0007669"/>
    <property type="project" value="InterPro"/>
</dbReference>
<evidence type="ECO:0000256" key="3">
    <source>
        <dbReference type="ARBA" id="ARBA00022553"/>
    </source>
</evidence>
<dbReference type="Pfam" id="PF07494">
    <property type="entry name" value="Reg_prop"/>
    <property type="match status" value="3"/>
</dbReference>
<keyword evidence="13" id="KW-1133">Transmembrane helix</keyword>
<keyword evidence="13" id="KW-0472">Membrane</keyword>
<dbReference type="InterPro" id="IPR015943">
    <property type="entry name" value="WD40/YVTN_repeat-like_dom_sf"/>
</dbReference>
<comment type="catalytic activity">
    <reaction evidence="1">
        <text>ATP + protein L-histidine = ADP + protein N-phospho-L-histidine.</text>
        <dbReference type="EC" id="2.7.13.3"/>
    </reaction>
</comment>
<evidence type="ECO:0000259" key="17">
    <source>
        <dbReference type="PROSITE" id="PS50110"/>
    </source>
</evidence>
<dbReference type="PANTHER" id="PTHR43547">
    <property type="entry name" value="TWO-COMPONENT HISTIDINE KINASE"/>
    <property type="match status" value="1"/>
</dbReference>
<dbReference type="InterPro" id="IPR003594">
    <property type="entry name" value="HATPase_dom"/>
</dbReference>
<evidence type="ECO:0000256" key="8">
    <source>
        <dbReference type="ARBA" id="ARBA00023012"/>
    </source>
</evidence>
<dbReference type="Pfam" id="PF02518">
    <property type="entry name" value="HATPase_c"/>
    <property type="match status" value="1"/>
</dbReference>
<dbReference type="SMART" id="SM00388">
    <property type="entry name" value="HisKA"/>
    <property type="match status" value="1"/>
</dbReference>
<evidence type="ECO:0000256" key="10">
    <source>
        <dbReference type="ARBA" id="ARBA00023125"/>
    </source>
</evidence>
<dbReference type="SMART" id="SM00342">
    <property type="entry name" value="HTH_ARAC"/>
    <property type="match status" value="1"/>
</dbReference>
<evidence type="ECO:0000256" key="7">
    <source>
        <dbReference type="ARBA" id="ARBA00022840"/>
    </source>
</evidence>
<evidence type="ECO:0000256" key="5">
    <source>
        <dbReference type="ARBA" id="ARBA00022741"/>
    </source>
</evidence>
<dbReference type="PRINTS" id="PR00344">
    <property type="entry name" value="BCTRLSENSOR"/>
</dbReference>
<feature type="domain" description="Response regulatory" evidence="17">
    <location>
        <begin position="1118"/>
        <end position="1233"/>
    </location>
</feature>
<dbReference type="InterPro" id="IPR001789">
    <property type="entry name" value="Sig_transdc_resp-reg_receiver"/>
</dbReference>
<dbReference type="Pfam" id="PF12833">
    <property type="entry name" value="HTH_18"/>
    <property type="match status" value="1"/>
</dbReference>
<keyword evidence="5" id="KW-0547">Nucleotide-binding</keyword>
<evidence type="ECO:0000256" key="12">
    <source>
        <dbReference type="PROSITE-ProRule" id="PRU00169"/>
    </source>
</evidence>
<dbReference type="InterPro" id="IPR018060">
    <property type="entry name" value="HTH_AraC"/>
</dbReference>
<accession>A0A413VH27</accession>
<dbReference type="InterPro" id="IPR018062">
    <property type="entry name" value="HTH_AraC-typ_CS"/>
</dbReference>
<reference evidence="18 19" key="1">
    <citation type="submission" date="2018-08" db="EMBL/GenBank/DDBJ databases">
        <title>A genome reference for cultivated species of the human gut microbiota.</title>
        <authorList>
            <person name="Zou Y."/>
            <person name="Xue W."/>
            <person name="Luo G."/>
        </authorList>
    </citation>
    <scope>NUCLEOTIDE SEQUENCE [LARGE SCALE GENOMIC DNA]</scope>
    <source>
        <strain evidence="18 19">AM40-30BH</strain>
    </source>
</reference>
<organism evidence="18 19">
    <name type="scientific">Bacteroides nordii</name>
    <dbReference type="NCBI Taxonomy" id="291645"/>
    <lineage>
        <taxon>Bacteria</taxon>
        <taxon>Pseudomonadati</taxon>
        <taxon>Bacteroidota</taxon>
        <taxon>Bacteroidia</taxon>
        <taxon>Bacteroidales</taxon>
        <taxon>Bacteroidaceae</taxon>
        <taxon>Bacteroides</taxon>
    </lineage>
</organism>
<dbReference type="InterPro" id="IPR005467">
    <property type="entry name" value="His_kinase_dom"/>
</dbReference>
<dbReference type="CDD" id="cd17574">
    <property type="entry name" value="REC_OmpR"/>
    <property type="match status" value="1"/>
</dbReference>
<dbReference type="PROSITE" id="PS01124">
    <property type="entry name" value="HTH_ARAC_FAMILY_2"/>
    <property type="match status" value="1"/>
</dbReference>
<dbReference type="SUPFAM" id="SSF47384">
    <property type="entry name" value="Homodimeric domain of signal transducing histidine kinase"/>
    <property type="match status" value="1"/>
</dbReference>
<feature type="domain" description="HTH araC/xylS-type" evidence="15">
    <location>
        <begin position="1265"/>
        <end position="1364"/>
    </location>
</feature>
<dbReference type="InterPro" id="IPR036097">
    <property type="entry name" value="HisK_dim/P_sf"/>
</dbReference>
<dbReference type="Pfam" id="PF07495">
    <property type="entry name" value="Y_Y_Y"/>
    <property type="match status" value="1"/>
</dbReference>
<dbReference type="Gene3D" id="1.10.10.60">
    <property type="entry name" value="Homeodomain-like"/>
    <property type="match status" value="1"/>
</dbReference>
<dbReference type="InterPro" id="IPR011110">
    <property type="entry name" value="Reg_prop"/>
</dbReference>
<dbReference type="CDD" id="cd00082">
    <property type="entry name" value="HisKA"/>
    <property type="match status" value="1"/>
</dbReference>
<dbReference type="SUPFAM" id="SSF52172">
    <property type="entry name" value="CheY-like"/>
    <property type="match status" value="1"/>
</dbReference>
<evidence type="ECO:0000256" key="6">
    <source>
        <dbReference type="ARBA" id="ARBA00022777"/>
    </source>
</evidence>
<evidence type="ECO:0000259" key="15">
    <source>
        <dbReference type="PROSITE" id="PS01124"/>
    </source>
</evidence>
<dbReference type="PROSITE" id="PS50109">
    <property type="entry name" value="HIS_KIN"/>
    <property type="match status" value="1"/>
</dbReference>
<dbReference type="Pfam" id="PF00512">
    <property type="entry name" value="HisKA"/>
    <property type="match status" value="1"/>
</dbReference>
<dbReference type="InterPro" id="IPR009057">
    <property type="entry name" value="Homeodomain-like_sf"/>
</dbReference>
<dbReference type="Gene3D" id="2.130.10.10">
    <property type="entry name" value="YVTN repeat-like/Quinoprotein amine dehydrogenase"/>
    <property type="match status" value="2"/>
</dbReference>
<feature type="transmembrane region" description="Helical" evidence="13">
    <location>
        <begin position="792"/>
        <end position="814"/>
    </location>
</feature>
<dbReference type="InterPro" id="IPR011006">
    <property type="entry name" value="CheY-like_superfamily"/>
</dbReference>
<dbReference type="SMART" id="SM00387">
    <property type="entry name" value="HATPase_c"/>
    <property type="match status" value="1"/>
</dbReference>
<keyword evidence="11" id="KW-0804">Transcription</keyword>
<keyword evidence="9" id="KW-0805">Transcription regulation</keyword>
<name>A0A413VH27_9BACE</name>
<evidence type="ECO:0000313" key="19">
    <source>
        <dbReference type="Proteomes" id="UP000284379"/>
    </source>
</evidence>
<evidence type="ECO:0000313" key="18">
    <source>
        <dbReference type="EMBL" id="RHB32888.1"/>
    </source>
</evidence>
<dbReference type="Proteomes" id="UP000284379">
    <property type="component" value="Unassembled WGS sequence"/>
</dbReference>
<dbReference type="GO" id="GO:0005524">
    <property type="term" value="F:ATP binding"/>
    <property type="evidence" value="ECO:0007669"/>
    <property type="project" value="UniProtKB-KW"/>
</dbReference>
<evidence type="ECO:0000256" key="14">
    <source>
        <dbReference type="SAM" id="SignalP"/>
    </source>
</evidence>
<dbReference type="GO" id="GO:0043565">
    <property type="term" value="F:sequence-specific DNA binding"/>
    <property type="evidence" value="ECO:0007669"/>
    <property type="project" value="InterPro"/>
</dbReference>
<keyword evidence="10" id="KW-0238">DNA-binding</keyword>
<keyword evidence="7" id="KW-0067">ATP-binding</keyword>
<evidence type="ECO:0000256" key="1">
    <source>
        <dbReference type="ARBA" id="ARBA00000085"/>
    </source>
</evidence>
<dbReference type="SUPFAM" id="SSF46689">
    <property type="entry name" value="Homeodomain-like"/>
    <property type="match status" value="1"/>
</dbReference>
<dbReference type="InterPro" id="IPR003661">
    <property type="entry name" value="HisK_dim/P_dom"/>
</dbReference>
<evidence type="ECO:0000256" key="13">
    <source>
        <dbReference type="SAM" id="Phobius"/>
    </source>
</evidence>
<keyword evidence="14" id="KW-0732">Signal</keyword>
<evidence type="ECO:0000259" key="16">
    <source>
        <dbReference type="PROSITE" id="PS50109"/>
    </source>
</evidence>
<feature type="domain" description="Histidine kinase" evidence="16">
    <location>
        <begin position="846"/>
        <end position="1081"/>
    </location>
</feature>
<dbReference type="PROSITE" id="PS50110">
    <property type="entry name" value="RESPONSE_REGULATORY"/>
    <property type="match status" value="1"/>
</dbReference>
<dbReference type="EMBL" id="QSGO01000017">
    <property type="protein sequence ID" value="RHB32888.1"/>
    <property type="molecule type" value="Genomic_DNA"/>
</dbReference>
<dbReference type="RefSeq" id="WP_002560098.1">
    <property type="nucleotide sequence ID" value="NZ_CABJFV010000017.1"/>
</dbReference>
<dbReference type="Gene3D" id="3.40.50.2300">
    <property type="match status" value="1"/>
</dbReference>
<keyword evidence="4" id="KW-0808">Transferase</keyword>
<dbReference type="EC" id="2.7.13.3" evidence="2"/>
<evidence type="ECO:0000256" key="4">
    <source>
        <dbReference type="ARBA" id="ARBA00022679"/>
    </source>
</evidence>
<dbReference type="PROSITE" id="PS00041">
    <property type="entry name" value="HTH_ARAC_FAMILY_1"/>
    <property type="match status" value="1"/>
</dbReference>
<dbReference type="FunFam" id="2.60.40.10:FF:000791">
    <property type="entry name" value="Two-component system sensor histidine kinase/response regulator"/>
    <property type="match status" value="1"/>
</dbReference>
<dbReference type="InterPro" id="IPR036890">
    <property type="entry name" value="HATPase_C_sf"/>
</dbReference>